<name>A0A2I8VFD0_9EURY</name>
<dbReference type="PANTHER" id="PTHR33639:SF2">
    <property type="entry name" value="DUF393 DOMAIN-CONTAINING PROTEIN"/>
    <property type="match status" value="1"/>
</dbReference>
<dbReference type="KEGG" id="srub:C2R22_01935"/>
<dbReference type="GeneID" id="35590810"/>
<keyword evidence="3" id="KW-1185">Reference proteome</keyword>
<feature type="region of interest" description="Disordered" evidence="1">
    <location>
        <begin position="1"/>
        <end position="45"/>
    </location>
</feature>
<sequence>MTERTGNADDPAVGSDSDAGDDTGGENTASVGDASTGGSADVSRGGDSDVDLAAVVDEGPVLLFDGVCNLCNGAVQFVIERDPEGKIRFASLQSAVGQAVLDRLDLPTGELETVVLLEGNRAYTRSAAAVRVCELLGGPYRAASVGWLLPRRVRDRLYAFVAEHRYEWFGRKDQCTMPTPELRERFVE</sequence>
<dbReference type="InterPro" id="IPR007263">
    <property type="entry name" value="DCC1-like"/>
</dbReference>
<dbReference type="RefSeq" id="WP_103424082.1">
    <property type="nucleotide sequence ID" value="NZ_CP026309.1"/>
</dbReference>
<accession>A0A2I8VFD0</accession>
<proteinExistence type="predicted"/>
<gene>
    <name evidence="2" type="ORF">C2R22_01935</name>
</gene>
<organism evidence="2 3">
    <name type="scientific">Salinigranum rubrum</name>
    <dbReference type="NCBI Taxonomy" id="755307"/>
    <lineage>
        <taxon>Archaea</taxon>
        <taxon>Methanobacteriati</taxon>
        <taxon>Methanobacteriota</taxon>
        <taxon>Stenosarchaea group</taxon>
        <taxon>Halobacteria</taxon>
        <taxon>Halobacteriales</taxon>
        <taxon>Haloferacaceae</taxon>
        <taxon>Salinigranum</taxon>
    </lineage>
</organism>
<feature type="compositionally biased region" description="Low complexity" evidence="1">
    <location>
        <begin position="8"/>
        <end position="17"/>
    </location>
</feature>
<dbReference type="InterPro" id="IPR052927">
    <property type="entry name" value="DCC_oxidoreductase"/>
</dbReference>
<reference evidence="2 3" key="1">
    <citation type="submission" date="2018-01" db="EMBL/GenBank/DDBJ databases">
        <title>Complete genome sequence of Salinigranum rubrum GX10T, an extremely halophilic archaeon isolated from a marine solar saltern.</title>
        <authorList>
            <person name="Han S."/>
        </authorList>
    </citation>
    <scope>NUCLEOTIDE SEQUENCE [LARGE SCALE GENOMIC DNA]</scope>
    <source>
        <strain evidence="2 3">GX10</strain>
    </source>
</reference>
<dbReference type="PANTHER" id="PTHR33639">
    <property type="entry name" value="THIOL-DISULFIDE OXIDOREDUCTASE DCC"/>
    <property type="match status" value="1"/>
</dbReference>
<dbReference type="Pfam" id="PF04134">
    <property type="entry name" value="DCC1-like"/>
    <property type="match status" value="1"/>
</dbReference>
<dbReference type="OrthoDB" id="340558at2157"/>
<dbReference type="GO" id="GO:0015035">
    <property type="term" value="F:protein-disulfide reductase activity"/>
    <property type="evidence" value="ECO:0007669"/>
    <property type="project" value="InterPro"/>
</dbReference>
<evidence type="ECO:0000256" key="1">
    <source>
        <dbReference type="SAM" id="MobiDB-lite"/>
    </source>
</evidence>
<protein>
    <submittedName>
        <fullName evidence="2">Thiol-disulfide oxidoreductase DCC family protein</fullName>
    </submittedName>
</protein>
<dbReference type="EMBL" id="CP026309">
    <property type="protein sequence ID" value="AUV80574.1"/>
    <property type="molecule type" value="Genomic_DNA"/>
</dbReference>
<dbReference type="AlphaFoldDB" id="A0A2I8VFD0"/>
<evidence type="ECO:0000313" key="3">
    <source>
        <dbReference type="Proteomes" id="UP000236584"/>
    </source>
</evidence>
<evidence type="ECO:0000313" key="2">
    <source>
        <dbReference type="EMBL" id="AUV80574.1"/>
    </source>
</evidence>
<dbReference type="Proteomes" id="UP000236584">
    <property type="component" value="Chromosome"/>
</dbReference>